<feature type="non-terminal residue" evidence="2">
    <location>
        <position position="46"/>
    </location>
</feature>
<gene>
    <name evidence="2" type="ORF">DERP_007556</name>
</gene>
<organism evidence="2 3">
    <name type="scientific">Dermatophagoides pteronyssinus</name>
    <name type="common">European house dust mite</name>
    <dbReference type="NCBI Taxonomy" id="6956"/>
    <lineage>
        <taxon>Eukaryota</taxon>
        <taxon>Metazoa</taxon>
        <taxon>Ecdysozoa</taxon>
        <taxon>Arthropoda</taxon>
        <taxon>Chelicerata</taxon>
        <taxon>Arachnida</taxon>
        <taxon>Acari</taxon>
        <taxon>Acariformes</taxon>
        <taxon>Sarcoptiformes</taxon>
        <taxon>Astigmata</taxon>
        <taxon>Psoroptidia</taxon>
        <taxon>Analgoidea</taxon>
        <taxon>Pyroglyphidae</taxon>
        <taxon>Dermatophagoidinae</taxon>
        <taxon>Dermatophagoides</taxon>
    </lineage>
</organism>
<sequence>MFQRSSTKQQQQLESICSLRRSDSSPTFTRNKDESLVHKSNKPGLM</sequence>
<keyword evidence="3" id="KW-1185">Reference proteome</keyword>
<dbReference type="EMBL" id="NJHN03000034">
    <property type="protein sequence ID" value="KAH9422965.1"/>
    <property type="molecule type" value="Genomic_DNA"/>
</dbReference>
<comment type="caution">
    <text evidence="2">The sequence shown here is derived from an EMBL/GenBank/DDBJ whole genome shotgun (WGS) entry which is preliminary data.</text>
</comment>
<name>A0ABQ8JKP2_DERPT</name>
<evidence type="ECO:0000256" key="1">
    <source>
        <dbReference type="SAM" id="MobiDB-lite"/>
    </source>
</evidence>
<dbReference type="Proteomes" id="UP000887458">
    <property type="component" value="Unassembled WGS sequence"/>
</dbReference>
<evidence type="ECO:0000313" key="2">
    <source>
        <dbReference type="EMBL" id="KAH9422965.1"/>
    </source>
</evidence>
<reference evidence="2 3" key="1">
    <citation type="journal article" date="2018" name="J. Allergy Clin. Immunol.">
        <title>High-quality assembly of Dermatophagoides pteronyssinus genome and transcriptome reveals a wide range of novel allergens.</title>
        <authorList>
            <person name="Liu X.Y."/>
            <person name="Yang K.Y."/>
            <person name="Wang M.Q."/>
            <person name="Kwok J.S."/>
            <person name="Zeng X."/>
            <person name="Yang Z."/>
            <person name="Xiao X.J."/>
            <person name="Lau C.P."/>
            <person name="Li Y."/>
            <person name="Huang Z.M."/>
            <person name="Ba J.G."/>
            <person name="Yim A.K."/>
            <person name="Ouyang C.Y."/>
            <person name="Ngai S.M."/>
            <person name="Chan T.F."/>
            <person name="Leung E.L."/>
            <person name="Liu L."/>
            <person name="Liu Z.G."/>
            <person name="Tsui S.K."/>
        </authorList>
    </citation>
    <scope>NUCLEOTIDE SEQUENCE [LARGE SCALE GENOMIC DNA]</scope>
    <source>
        <strain evidence="2">Derp</strain>
    </source>
</reference>
<feature type="compositionally biased region" description="Polar residues" evidence="1">
    <location>
        <begin position="1"/>
        <end position="15"/>
    </location>
</feature>
<reference evidence="2 3" key="2">
    <citation type="journal article" date="2022" name="Mol. Biol. Evol.">
        <title>Comparative Genomics Reveals Insights into the Divergent Evolution of Astigmatic Mites and Household Pest Adaptations.</title>
        <authorList>
            <person name="Xiong Q."/>
            <person name="Wan A.T."/>
            <person name="Liu X."/>
            <person name="Fung C.S."/>
            <person name="Xiao X."/>
            <person name="Malainual N."/>
            <person name="Hou J."/>
            <person name="Wang L."/>
            <person name="Wang M."/>
            <person name="Yang K.Y."/>
            <person name="Cui Y."/>
            <person name="Leung E.L."/>
            <person name="Nong W."/>
            <person name="Shin S.K."/>
            <person name="Au S.W."/>
            <person name="Jeong K.Y."/>
            <person name="Chew F.T."/>
            <person name="Hui J.H."/>
            <person name="Leung T.F."/>
            <person name="Tungtrongchitr A."/>
            <person name="Zhong N."/>
            <person name="Liu Z."/>
            <person name="Tsui S.K."/>
        </authorList>
    </citation>
    <scope>NUCLEOTIDE SEQUENCE [LARGE SCALE GENOMIC DNA]</scope>
    <source>
        <strain evidence="2">Derp</strain>
    </source>
</reference>
<proteinExistence type="predicted"/>
<feature type="region of interest" description="Disordered" evidence="1">
    <location>
        <begin position="1"/>
        <end position="46"/>
    </location>
</feature>
<evidence type="ECO:0000313" key="3">
    <source>
        <dbReference type="Proteomes" id="UP000887458"/>
    </source>
</evidence>
<accession>A0ABQ8JKP2</accession>
<protein>
    <submittedName>
        <fullName evidence="2">Uncharacterized protein</fullName>
    </submittedName>
</protein>